<sequence length="51" mass="6173">MQRRRRLCRGRGDDLDDARSGWVLPTMLLQPPPSRKLVRRTWRCKRPMPWA</sequence>
<name>F2EKF6_HORVV</name>
<protein>
    <submittedName>
        <fullName evidence="1">Predicted protein</fullName>
    </submittedName>
</protein>
<reference evidence="1" key="1">
    <citation type="journal article" date="2011" name="Plant Physiol.">
        <title>Comprehensive sequence analysis of 24,783 barley full-length cDNAs derived from 12 clone libraries.</title>
        <authorList>
            <person name="Matsumoto T."/>
            <person name="Tanaka T."/>
            <person name="Sakai H."/>
            <person name="Amano N."/>
            <person name="Kanamori H."/>
            <person name="Kurita K."/>
            <person name="Kikuta A."/>
            <person name="Kamiya K."/>
            <person name="Yamamoto M."/>
            <person name="Ikawa H."/>
            <person name="Fujii N."/>
            <person name="Hori K."/>
            <person name="Itoh T."/>
            <person name="Sato K."/>
        </authorList>
    </citation>
    <scope>NUCLEOTIDE SEQUENCE</scope>
    <source>
        <tissue evidence="1">Flower</tissue>
    </source>
</reference>
<evidence type="ECO:0000313" key="1">
    <source>
        <dbReference type="EMBL" id="BAK07828.1"/>
    </source>
</evidence>
<accession>F2EKF6</accession>
<proteinExistence type="evidence at transcript level"/>
<organism evidence="1">
    <name type="scientific">Hordeum vulgare subsp. vulgare</name>
    <name type="common">Domesticated barley</name>
    <dbReference type="NCBI Taxonomy" id="112509"/>
    <lineage>
        <taxon>Eukaryota</taxon>
        <taxon>Viridiplantae</taxon>
        <taxon>Streptophyta</taxon>
        <taxon>Embryophyta</taxon>
        <taxon>Tracheophyta</taxon>
        <taxon>Spermatophyta</taxon>
        <taxon>Magnoliopsida</taxon>
        <taxon>Liliopsida</taxon>
        <taxon>Poales</taxon>
        <taxon>Poaceae</taxon>
        <taxon>BOP clade</taxon>
        <taxon>Pooideae</taxon>
        <taxon>Triticodae</taxon>
        <taxon>Triticeae</taxon>
        <taxon>Hordeinae</taxon>
        <taxon>Hordeum</taxon>
    </lineage>
</organism>
<dbReference type="EMBL" id="AK376633">
    <property type="protein sequence ID" value="BAK07828.1"/>
    <property type="molecule type" value="mRNA"/>
</dbReference>
<dbReference type="AlphaFoldDB" id="F2EKF6"/>